<evidence type="ECO:0000259" key="1">
    <source>
        <dbReference type="PROSITE" id="PS51831"/>
    </source>
</evidence>
<evidence type="ECO:0000313" key="3">
    <source>
        <dbReference type="Proteomes" id="UP000005561"/>
    </source>
</evidence>
<dbReference type="PROSITE" id="PS51831">
    <property type="entry name" value="HD"/>
    <property type="match status" value="1"/>
</dbReference>
<dbReference type="InterPro" id="IPR003607">
    <property type="entry name" value="HD/PDEase_dom"/>
</dbReference>
<dbReference type="InterPro" id="IPR006674">
    <property type="entry name" value="HD_domain"/>
</dbReference>
<gene>
    <name evidence="2" type="ORF">BRYFOR_09479</name>
</gene>
<organism evidence="2 3">
    <name type="scientific">Marvinbryantia formatexigens DSM 14469</name>
    <dbReference type="NCBI Taxonomy" id="478749"/>
    <lineage>
        <taxon>Bacteria</taxon>
        <taxon>Bacillati</taxon>
        <taxon>Bacillota</taxon>
        <taxon>Clostridia</taxon>
        <taxon>Lachnospirales</taxon>
        <taxon>Lachnospiraceae</taxon>
        <taxon>Marvinbryantia</taxon>
    </lineage>
</organism>
<dbReference type="Pfam" id="PF01966">
    <property type="entry name" value="HD"/>
    <property type="match status" value="1"/>
</dbReference>
<proteinExistence type="predicted"/>
<accession>C6LLD2</accession>
<dbReference type="RefSeq" id="WP_006864232.1">
    <property type="nucleotide sequence ID" value="NZ_ACCL02000029.1"/>
</dbReference>
<dbReference type="STRING" id="168384.SAMN05660368_03242"/>
<protein>
    <submittedName>
        <fullName evidence="2">HDIG domain protein</fullName>
    </submittedName>
</protein>
<dbReference type="Proteomes" id="UP000005561">
    <property type="component" value="Unassembled WGS sequence"/>
</dbReference>
<comment type="caution">
    <text evidence="2">The sequence shown here is derived from an EMBL/GenBank/DDBJ whole genome shotgun (WGS) entry which is preliminary data.</text>
</comment>
<reference evidence="2" key="1">
    <citation type="submission" date="2009-07" db="EMBL/GenBank/DDBJ databases">
        <authorList>
            <person name="Weinstock G."/>
            <person name="Sodergren E."/>
            <person name="Clifton S."/>
            <person name="Fulton L."/>
            <person name="Fulton B."/>
            <person name="Courtney L."/>
            <person name="Fronick C."/>
            <person name="Harrison M."/>
            <person name="Strong C."/>
            <person name="Farmer C."/>
            <person name="Delahaunty K."/>
            <person name="Markovic C."/>
            <person name="Hall O."/>
            <person name="Minx P."/>
            <person name="Tomlinson C."/>
            <person name="Mitreva M."/>
            <person name="Nelson J."/>
            <person name="Hou S."/>
            <person name="Wollam A."/>
            <person name="Pepin K.H."/>
            <person name="Johnson M."/>
            <person name="Bhonagiri V."/>
            <person name="Nash W.E."/>
            <person name="Warren W."/>
            <person name="Chinwalla A."/>
            <person name="Mardis E.R."/>
            <person name="Wilson R.K."/>
        </authorList>
    </citation>
    <scope>NUCLEOTIDE SEQUENCE [LARGE SCALE GENOMIC DNA]</scope>
    <source>
        <strain evidence="2">DSM 14469</strain>
    </source>
</reference>
<dbReference type="EMBL" id="ACCL02000029">
    <property type="protein sequence ID" value="EET58555.1"/>
    <property type="molecule type" value="Genomic_DNA"/>
</dbReference>
<dbReference type="SUPFAM" id="SSF109604">
    <property type="entry name" value="HD-domain/PDEase-like"/>
    <property type="match status" value="1"/>
</dbReference>
<dbReference type="Gene3D" id="1.10.3210.10">
    <property type="entry name" value="Hypothetical protein af1432"/>
    <property type="match status" value="1"/>
</dbReference>
<dbReference type="NCBIfam" id="TIGR00277">
    <property type="entry name" value="HDIG"/>
    <property type="match status" value="1"/>
</dbReference>
<feature type="domain" description="HD" evidence="1">
    <location>
        <begin position="33"/>
        <end position="137"/>
    </location>
</feature>
<name>C6LLD2_9FIRM</name>
<dbReference type="eggNOG" id="COG1418">
    <property type="taxonomic scope" value="Bacteria"/>
</dbReference>
<dbReference type="InterPro" id="IPR006675">
    <property type="entry name" value="HDIG_dom"/>
</dbReference>
<sequence>MERVNAILKNETYQSYLREIAVCEETRIFCRHNMGHFLDVARIAQLLNLEEAVGVPKELIYAAALLHDIGRHLQYREKIPHEQASAHLAPEILRESGFSETETEEILEAIRRHRDASVRGEKNLAGLIYRADKLSRSCFACPAEPQCDWKEEKKNRRIVL</sequence>
<evidence type="ECO:0000313" key="2">
    <source>
        <dbReference type="EMBL" id="EET58555.1"/>
    </source>
</evidence>
<dbReference type="AlphaFoldDB" id="C6LLD2"/>
<dbReference type="OrthoDB" id="1669667at2"/>
<dbReference type="SMART" id="SM00471">
    <property type="entry name" value="HDc"/>
    <property type="match status" value="1"/>
</dbReference>
<keyword evidence="3" id="KW-1185">Reference proteome</keyword>
<dbReference type="CDD" id="cd00077">
    <property type="entry name" value="HDc"/>
    <property type="match status" value="1"/>
</dbReference>